<evidence type="ECO:0000256" key="1">
    <source>
        <dbReference type="ARBA" id="ARBA00023239"/>
    </source>
</evidence>
<accession>A0A3M8CRU0</accession>
<dbReference type="EMBL" id="RHHU01000028">
    <property type="protein sequence ID" value="RNB78131.1"/>
    <property type="molecule type" value="Genomic_DNA"/>
</dbReference>
<dbReference type="InterPro" id="IPR032465">
    <property type="entry name" value="ACMSD"/>
</dbReference>
<dbReference type="SUPFAM" id="SSF51556">
    <property type="entry name" value="Metallo-dependent hydrolases"/>
    <property type="match status" value="1"/>
</dbReference>
<evidence type="ECO:0000313" key="3">
    <source>
        <dbReference type="EMBL" id="RNB78131.1"/>
    </source>
</evidence>
<organism evidence="3 4">
    <name type="scientific">Brevibacillus nitrificans</name>
    <dbReference type="NCBI Taxonomy" id="651560"/>
    <lineage>
        <taxon>Bacteria</taxon>
        <taxon>Bacillati</taxon>
        <taxon>Bacillota</taxon>
        <taxon>Bacilli</taxon>
        <taxon>Bacillales</taxon>
        <taxon>Paenibacillaceae</taxon>
        <taxon>Brevibacillus</taxon>
    </lineage>
</organism>
<sequence>MGKGGRGVTTREKHNGLIDCDVHPVLSDFNELVPYLDESIQQYMNIGKFAKGALSKQNSGSFKFPASAYANPLPVPLRADAFPPNGDIPGSDPAFLASDLLDRCQTDYAILNIGHGTMSAFHNVEVAAKYTSAANDWLYDKWVKSDPRYRMTMEITPLDPMLAVQEIERIGKRPEIVGINMHCVNIPLGKRHYWPIYEIAEAYNLPIVLHPDTEGTGEYAASFGVGPASTYMEWHTSLGLIGQRNVISLVCEGVFERFPNLKVNFIEYGFSWIAPTMWRMDKNWKALRHEVPWVKMLPSEYIRRNIRFGTQPIEEPARPKDLVELIQMIDAEHMLLFCSDYPHWDGDELDRAFLHFPKELRHKVFYENPLASFRLQP</sequence>
<evidence type="ECO:0000313" key="4">
    <source>
        <dbReference type="Proteomes" id="UP000269573"/>
    </source>
</evidence>
<dbReference type="PANTHER" id="PTHR21240:SF28">
    <property type="entry name" value="ISO-OROTATE DECARBOXYLASE (EUROFUNG)"/>
    <property type="match status" value="1"/>
</dbReference>
<dbReference type="GO" id="GO:0019748">
    <property type="term" value="P:secondary metabolic process"/>
    <property type="evidence" value="ECO:0007669"/>
    <property type="project" value="TreeGrafter"/>
</dbReference>
<gene>
    <name evidence="3" type="ORF">EDM59_30340</name>
</gene>
<dbReference type="Proteomes" id="UP000269573">
    <property type="component" value="Unassembled WGS sequence"/>
</dbReference>
<dbReference type="InterPro" id="IPR006680">
    <property type="entry name" value="Amidohydro-rel"/>
</dbReference>
<protein>
    <submittedName>
        <fullName evidence="3">Amidohydrolase</fullName>
    </submittedName>
</protein>
<comment type="caution">
    <text evidence="3">The sequence shown here is derived from an EMBL/GenBank/DDBJ whole genome shotgun (WGS) entry which is preliminary data.</text>
</comment>
<dbReference type="InterPro" id="IPR032466">
    <property type="entry name" value="Metal_Hydrolase"/>
</dbReference>
<name>A0A3M8CRU0_9BACL</name>
<keyword evidence="4" id="KW-1185">Reference proteome</keyword>
<proteinExistence type="predicted"/>
<dbReference type="Gene3D" id="3.20.20.140">
    <property type="entry name" value="Metal-dependent hydrolases"/>
    <property type="match status" value="1"/>
</dbReference>
<dbReference type="GO" id="GO:0005737">
    <property type="term" value="C:cytoplasm"/>
    <property type="evidence" value="ECO:0007669"/>
    <property type="project" value="TreeGrafter"/>
</dbReference>
<dbReference type="Pfam" id="PF04909">
    <property type="entry name" value="Amidohydro_2"/>
    <property type="match status" value="1"/>
</dbReference>
<dbReference type="GO" id="GO:0016787">
    <property type="term" value="F:hydrolase activity"/>
    <property type="evidence" value="ECO:0007669"/>
    <property type="project" value="UniProtKB-KW"/>
</dbReference>
<feature type="domain" description="Amidohydrolase-related" evidence="2">
    <location>
        <begin position="18"/>
        <end position="375"/>
    </location>
</feature>
<keyword evidence="3" id="KW-0378">Hydrolase</keyword>
<dbReference type="AlphaFoldDB" id="A0A3M8CRU0"/>
<reference evidence="3 4" key="1">
    <citation type="submission" date="2018-10" db="EMBL/GenBank/DDBJ databases">
        <title>Phylogenomics of Brevibacillus.</title>
        <authorList>
            <person name="Dunlap C."/>
        </authorList>
    </citation>
    <scope>NUCLEOTIDE SEQUENCE [LARGE SCALE GENOMIC DNA]</scope>
    <source>
        <strain evidence="3 4">JCM 15774</strain>
    </source>
</reference>
<dbReference type="GO" id="GO:0016831">
    <property type="term" value="F:carboxy-lyase activity"/>
    <property type="evidence" value="ECO:0007669"/>
    <property type="project" value="InterPro"/>
</dbReference>
<keyword evidence="1" id="KW-0456">Lyase</keyword>
<dbReference type="PANTHER" id="PTHR21240">
    <property type="entry name" value="2-AMINO-3-CARBOXYLMUCONATE-6-SEMIALDEHYDE DECARBOXYLASE"/>
    <property type="match status" value="1"/>
</dbReference>
<evidence type="ECO:0000259" key="2">
    <source>
        <dbReference type="Pfam" id="PF04909"/>
    </source>
</evidence>